<sequence length="198" mass="20705">MNRSLLAGTALILLGVAPLGCSTSTPTRSDAPPSTEKSEAQNQARTATAAVLSRLYAAQPGARQAVEQSAGYAVFRSFGVKVLIAGGGGGHGVAIDNRSGQETFMRMVEIQAGLGFGAKTFDLVWVFKTPEAYQDFITRGIEIGGQATLAAKVDKAGGGLTGAVQISENVWVYQMTESGLAAELTVKGTRYYPDKTLN</sequence>
<evidence type="ECO:0000256" key="2">
    <source>
        <dbReference type="SAM" id="SignalP"/>
    </source>
</evidence>
<reference evidence="4 5" key="1">
    <citation type="submission" date="2018-10" db="EMBL/GenBank/DDBJ databases">
        <title>Comparative analysis of microorganisms from saline springs in Andes Mountain Range, Colombia.</title>
        <authorList>
            <person name="Rubin E."/>
        </authorList>
    </citation>
    <scope>NUCLEOTIDE SEQUENCE [LARGE SCALE GENOMIC DNA]</scope>
    <source>
        <strain evidence="4 5">USBA GBX 843</strain>
    </source>
</reference>
<dbReference type="Pfam" id="PF04366">
    <property type="entry name" value="Ysc84"/>
    <property type="match status" value="1"/>
</dbReference>
<feature type="chain" id="PRO_5019824018" evidence="2">
    <location>
        <begin position="22"/>
        <end position="198"/>
    </location>
</feature>
<evidence type="ECO:0000313" key="4">
    <source>
        <dbReference type="EMBL" id="RLK56091.1"/>
    </source>
</evidence>
<evidence type="ECO:0000313" key="5">
    <source>
        <dbReference type="Proteomes" id="UP000274786"/>
    </source>
</evidence>
<evidence type="ECO:0000259" key="3">
    <source>
        <dbReference type="Pfam" id="PF04366"/>
    </source>
</evidence>
<name>A0A498CFW5_9GAMM</name>
<evidence type="ECO:0000256" key="1">
    <source>
        <dbReference type="SAM" id="MobiDB-lite"/>
    </source>
</evidence>
<dbReference type="EMBL" id="RCDC01000004">
    <property type="protein sequence ID" value="RLK56091.1"/>
    <property type="molecule type" value="Genomic_DNA"/>
</dbReference>
<dbReference type="Proteomes" id="UP000274786">
    <property type="component" value="Unassembled WGS sequence"/>
</dbReference>
<keyword evidence="2" id="KW-0732">Signal</keyword>
<organism evidence="4 5">
    <name type="scientific">Stenotrophomonas rhizophila</name>
    <dbReference type="NCBI Taxonomy" id="216778"/>
    <lineage>
        <taxon>Bacteria</taxon>
        <taxon>Pseudomonadati</taxon>
        <taxon>Pseudomonadota</taxon>
        <taxon>Gammaproteobacteria</taxon>
        <taxon>Lysobacterales</taxon>
        <taxon>Lysobacteraceae</taxon>
        <taxon>Stenotrophomonas</taxon>
    </lineage>
</organism>
<feature type="signal peptide" evidence="2">
    <location>
        <begin position="1"/>
        <end position="21"/>
    </location>
</feature>
<gene>
    <name evidence="4" type="ORF">BCL79_0465</name>
</gene>
<dbReference type="InterPro" id="IPR007461">
    <property type="entry name" value="Ysc84_actin-binding"/>
</dbReference>
<feature type="domain" description="Ysc84 actin-binding" evidence="3">
    <location>
        <begin position="110"/>
        <end position="198"/>
    </location>
</feature>
<dbReference type="AlphaFoldDB" id="A0A498CFW5"/>
<proteinExistence type="predicted"/>
<accession>A0A498CFW5</accession>
<dbReference type="RefSeq" id="WP_183073642.1">
    <property type="nucleotide sequence ID" value="NZ_RCDC01000004.1"/>
</dbReference>
<feature type="region of interest" description="Disordered" evidence="1">
    <location>
        <begin position="23"/>
        <end position="43"/>
    </location>
</feature>
<comment type="caution">
    <text evidence="4">The sequence shown here is derived from an EMBL/GenBank/DDBJ whole genome shotgun (WGS) entry which is preliminary data.</text>
</comment>
<protein>
    <submittedName>
        <fullName evidence="4">Las17-binding protein actin regulator</fullName>
    </submittedName>
</protein>